<organism evidence="1 2">
    <name type="scientific">Chryseobacterium hagamense</name>
    <dbReference type="NCBI Taxonomy" id="395935"/>
    <lineage>
        <taxon>Bacteria</taxon>
        <taxon>Pseudomonadati</taxon>
        <taxon>Bacteroidota</taxon>
        <taxon>Flavobacteriia</taxon>
        <taxon>Flavobacteriales</taxon>
        <taxon>Weeksellaceae</taxon>
        <taxon>Chryseobacterium group</taxon>
        <taxon>Chryseobacterium</taxon>
    </lineage>
</organism>
<dbReference type="OrthoDB" id="1270082at2"/>
<gene>
    <name evidence="1" type="ORF">CHA01nite_00480</name>
</gene>
<dbReference type="RefSeq" id="WP_146939214.1">
    <property type="nucleotide sequence ID" value="NZ_BJYJ01000001.1"/>
</dbReference>
<dbReference type="AlphaFoldDB" id="A0A511YGJ1"/>
<reference evidence="1 2" key="1">
    <citation type="submission" date="2019-07" db="EMBL/GenBank/DDBJ databases">
        <title>Whole genome shotgun sequence of Chryseobacterium hagamense NBRC 105253.</title>
        <authorList>
            <person name="Hosoyama A."/>
            <person name="Uohara A."/>
            <person name="Ohji S."/>
            <person name="Ichikawa N."/>
        </authorList>
    </citation>
    <scope>NUCLEOTIDE SEQUENCE [LARGE SCALE GENOMIC DNA]</scope>
    <source>
        <strain evidence="1 2">NBRC 105253</strain>
    </source>
</reference>
<name>A0A511YGJ1_9FLAO</name>
<accession>A0A511YGJ1</accession>
<comment type="caution">
    <text evidence="1">The sequence shown here is derived from an EMBL/GenBank/DDBJ whole genome shotgun (WGS) entry which is preliminary data.</text>
</comment>
<protein>
    <submittedName>
        <fullName evidence="1">Uncharacterized protein</fullName>
    </submittedName>
</protein>
<evidence type="ECO:0000313" key="1">
    <source>
        <dbReference type="EMBL" id="GEN74308.1"/>
    </source>
</evidence>
<proteinExistence type="predicted"/>
<dbReference type="Proteomes" id="UP000321863">
    <property type="component" value="Unassembled WGS sequence"/>
</dbReference>
<dbReference type="EMBL" id="BJYJ01000001">
    <property type="protein sequence ID" value="GEN74308.1"/>
    <property type="molecule type" value="Genomic_DNA"/>
</dbReference>
<keyword evidence="2" id="KW-1185">Reference proteome</keyword>
<sequence length="108" mass="12226">MIAGKAGKGPVFSPSEAGASEILLHSLPEEEYRDPVSVFRRAFKACRREELEDFLATVTYFSLGEFRCEEEKKLVVPYIHLMKMLDAAWLIVKRTSDGEPLTPKAHEI</sequence>
<evidence type="ECO:0000313" key="2">
    <source>
        <dbReference type="Proteomes" id="UP000321863"/>
    </source>
</evidence>